<keyword evidence="9" id="KW-1185">Reference proteome</keyword>
<evidence type="ECO:0000259" key="7">
    <source>
        <dbReference type="PROSITE" id="PS50262"/>
    </source>
</evidence>
<name>A0AAU9VZE6_9CNID</name>
<proteinExistence type="predicted"/>
<feature type="transmembrane region" description="Helical" evidence="6">
    <location>
        <begin position="128"/>
        <end position="149"/>
    </location>
</feature>
<feature type="transmembrane region" description="Helical" evidence="6">
    <location>
        <begin position="189"/>
        <end position="211"/>
    </location>
</feature>
<organism evidence="8 9">
    <name type="scientific">Pocillopora meandrina</name>
    <dbReference type="NCBI Taxonomy" id="46732"/>
    <lineage>
        <taxon>Eukaryota</taxon>
        <taxon>Metazoa</taxon>
        <taxon>Cnidaria</taxon>
        <taxon>Anthozoa</taxon>
        <taxon>Hexacorallia</taxon>
        <taxon>Scleractinia</taxon>
        <taxon>Astrocoeniina</taxon>
        <taxon>Pocilloporidae</taxon>
        <taxon>Pocillopora</taxon>
    </lineage>
</organism>
<dbReference type="EMBL" id="CALNXJ010000007">
    <property type="protein sequence ID" value="CAH3043520.1"/>
    <property type="molecule type" value="Genomic_DNA"/>
</dbReference>
<feature type="transmembrane region" description="Helical" evidence="6">
    <location>
        <begin position="223"/>
        <end position="241"/>
    </location>
</feature>
<keyword evidence="5 6" id="KW-0472">Membrane</keyword>
<keyword evidence="3 6" id="KW-0812">Transmembrane</keyword>
<reference evidence="8 9" key="1">
    <citation type="submission" date="2022-05" db="EMBL/GenBank/DDBJ databases">
        <authorList>
            <consortium name="Genoscope - CEA"/>
            <person name="William W."/>
        </authorList>
    </citation>
    <scope>NUCLEOTIDE SEQUENCE [LARGE SCALE GENOMIC DNA]</scope>
</reference>
<dbReference type="CDD" id="cd00637">
    <property type="entry name" value="7tm_classA_rhodopsin-like"/>
    <property type="match status" value="1"/>
</dbReference>
<dbReference type="Gene3D" id="1.20.1070.10">
    <property type="entry name" value="Rhodopsin 7-helix transmembrane proteins"/>
    <property type="match status" value="1"/>
</dbReference>
<evidence type="ECO:0000256" key="5">
    <source>
        <dbReference type="ARBA" id="ARBA00023136"/>
    </source>
</evidence>
<dbReference type="GO" id="GO:0005886">
    <property type="term" value="C:plasma membrane"/>
    <property type="evidence" value="ECO:0007669"/>
    <property type="project" value="UniProtKB-SubCell"/>
</dbReference>
<feature type="transmembrane region" description="Helical" evidence="6">
    <location>
        <begin position="63"/>
        <end position="81"/>
    </location>
</feature>
<dbReference type="InterPro" id="IPR017452">
    <property type="entry name" value="GPCR_Rhodpsn_7TM"/>
</dbReference>
<sequence length="263" mass="30222">MVILMALRKETSLHPPTRLLLRNLATTDLLVGLFLEPLDVVYLLSVIHQDWYLCRVAETTTFIVGYTLGPVSLWTATAISFDRLLALKLAIRHSEVVTIKKTYAVITTFWVMSIVLSSSYVVESLVSFWYSHLTVASCLAISIPSYAVIFRWLRRQQTRVIHGNSRQQQRDEITMLRIARYRKTVSNILWVKLALIMCYSPYGVASVLFFSSPSSSLFLPWQMTMSVVFVNSTLNPFLYCWKIREVRKAVKSTFKQSLCWSST</sequence>
<dbReference type="AlphaFoldDB" id="A0AAU9VZE6"/>
<evidence type="ECO:0000256" key="1">
    <source>
        <dbReference type="ARBA" id="ARBA00004651"/>
    </source>
</evidence>
<protein>
    <recommendedName>
        <fullName evidence="7">G-protein coupled receptors family 1 profile domain-containing protein</fullName>
    </recommendedName>
</protein>
<accession>A0AAU9VZE6</accession>
<dbReference type="PANTHER" id="PTHR22750">
    <property type="entry name" value="G-PROTEIN COUPLED RECEPTOR"/>
    <property type="match status" value="1"/>
</dbReference>
<feature type="transmembrane region" description="Helical" evidence="6">
    <location>
        <begin position="102"/>
        <end position="122"/>
    </location>
</feature>
<feature type="transmembrane region" description="Helical" evidence="6">
    <location>
        <begin position="20"/>
        <end position="43"/>
    </location>
</feature>
<keyword evidence="4 6" id="KW-1133">Transmembrane helix</keyword>
<feature type="domain" description="G-protein coupled receptors family 1 profile" evidence="7">
    <location>
        <begin position="1"/>
        <end position="239"/>
    </location>
</feature>
<evidence type="ECO:0000313" key="8">
    <source>
        <dbReference type="EMBL" id="CAH3043520.1"/>
    </source>
</evidence>
<dbReference type="GO" id="GO:0004930">
    <property type="term" value="F:G protein-coupled receptor activity"/>
    <property type="evidence" value="ECO:0007669"/>
    <property type="project" value="InterPro"/>
</dbReference>
<evidence type="ECO:0000256" key="2">
    <source>
        <dbReference type="ARBA" id="ARBA00022475"/>
    </source>
</evidence>
<dbReference type="PRINTS" id="PR00237">
    <property type="entry name" value="GPCRRHODOPSN"/>
</dbReference>
<dbReference type="Pfam" id="PF00001">
    <property type="entry name" value="7tm_1"/>
    <property type="match status" value="1"/>
</dbReference>
<comment type="subcellular location">
    <subcellularLocation>
        <location evidence="1">Cell membrane</location>
        <topology evidence="1">Multi-pass membrane protein</topology>
    </subcellularLocation>
</comment>
<dbReference type="InterPro" id="IPR000276">
    <property type="entry name" value="GPCR_Rhodpsn"/>
</dbReference>
<keyword evidence="2" id="KW-1003">Cell membrane</keyword>
<evidence type="ECO:0000256" key="6">
    <source>
        <dbReference type="SAM" id="Phobius"/>
    </source>
</evidence>
<gene>
    <name evidence="8" type="ORF">PMEA_00031594</name>
</gene>
<dbReference type="PROSITE" id="PS50262">
    <property type="entry name" value="G_PROTEIN_RECEP_F1_2"/>
    <property type="match status" value="1"/>
</dbReference>
<dbReference type="Proteomes" id="UP001159428">
    <property type="component" value="Unassembled WGS sequence"/>
</dbReference>
<evidence type="ECO:0000313" key="9">
    <source>
        <dbReference type="Proteomes" id="UP001159428"/>
    </source>
</evidence>
<dbReference type="SUPFAM" id="SSF81321">
    <property type="entry name" value="Family A G protein-coupled receptor-like"/>
    <property type="match status" value="1"/>
</dbReference>
<evidence type="ECO:0000256" key="4">
    <source>
        <dbReference type="ARBA" id="ARBA00022989"/>
    </source>
</evidence>
<evidence type="ECO:0000256" key="3">
    <source>
        <dbReference type="ARBA" id="ARBA00022692"/>
    </source>
</evidence>
<comment type="caution">
    <text evidence="8">The sequence shown here is derived from an EMBL/GenBank/DDBJ whole genome shotgun (WGS) entry which is preliminary data.</text>
</comment>